<evidence type="ECO:0000256" key="1">
    <source>
        <dbReference type="SAM" id="Coils"/>
    </source>
</evidence>
<dbReference type="InterPro" id="IPR033653">
    <property type="entry name" value="NTP-PPase_DR2231-like"/>
</dbReference>
<name>A0A382XMJ4_9ZZZZ</name>
<reference evidence="2" key="1">
    <citation type="submission" date="2018-05" db="EMBL/GenBank/DDBJ databases">
        <authorList>
            <person name="Lanie J.A."/>
            <person name="Ng W.-L."/>
            <person name="Kazmierczak K.M."/>
            <person name="Andrzejewski T.M."/>
            <person name="Davidsen T.M."/>
            <person name="Wayne K.J."/>
            <person name="Tettelin H."/>
            <person name="Glass J.I."/>
            <person name="Rusch D."/>
            <person name="Podicherti R."/>
            <person name="Tsui H.-C.T."/>
            <person name="Winkler M.E."/>
        </authorList>
    </citation>
    <scope>NUCLEOTIDE SEQUENCE</scope>
</reference>
<evidence type="ECO:0008006" key="3">
    <source>
        <dbReference type="Google" id="ProtNLM"/>
    </source>
</evidence>
<accession>A0A382XMJ4</accession>
<dbReference type="Pfam" id="PF01503">
    <property type="entry name" value="PRA-PH"/>
    <property type="match status" value="1"/>
</dbReference>
<protein>
    <recommendedName>
        <fullName evidence="3">NTP pyrophosphohydrolase MazG putative catalytic core domain-containing protein</fullName>
    </recommendedName>
</protein>
<dbReference type="InterPro" id="IPR021130">
    <property type="entry name" value="PRib-ATP_PPHydrolase-like"/>
</dbReference>
<gene>
    <name evidence="2" type="ORF">METZ01_LOCUS425037</name>
</gene>
<dbReference type="AlphaFoldDB" id="A0A382XMJ4"/>
<proteinExistence type="predicted"/>
<dbReference type="Gene3D" id="1.10.3420.10">
    <property type="entry name" value="putative ntp pyrophosphohydrolase like domain"/>
    <property type="match status" value="1"/>
</dbReference>
<keyword evidence="1" id="KW-0175">Coiled coil</keyword>
<evidence type="ECO:0000313" key="2">
    <source>
        <dbReference type="EMBL" id="SVD72183.1"/>
    </source>
</evidence>
<dbReference type="InterPro" id="IPR023292">
    <property type="entry name" value="NTP_PyroPHydrolase-like_dom_sf"/>
</dbReference>
<organism evidence="2">
    <name type="scientific">marine metagenome</name>
    <dbReference type="NCBI Taxonomy" id="408172"/>
    <lineage>
        <taxon>unclassified sequences</taxon>
        <taxon>metagenomes</taxon>
        <taxon>ecological metagenomes</taxon>
    </lineage>
</organism>
<dbReference type="CDD" id="cd11530">
    <property type="entry name" value="NTP-PPase_DR2231_like"/>
    <property type="match status" value="1"/>
</dbReference>
<dbReference type="EMBL" id="UINC01168904">
    <property type="protein sequence ID" value="SVD72183.1"/>
    <property type="molecule type" value="Genomic_DNA"/>
</dbReference>
<feature type="coiled-coil region" evidence="1">
    <location>
        <begin position="38"/>
        <end position="65"/>
    </location>
</feature>
<sequence>MENLRRERYVGAVSKLAESVFDFHDKFQVPELDTIYDSDNKELVLETLRRRLSFLMEEVGEHSRALNRIELPNAVEEIVDVAYVALGTILVLGEEGDNACHDVSSKNNSKEAGDYVVNPISGKLVRRGKTQ</sequence>